<proteinExistence type="predicted"/>
<evidence type="ECO:0000256" key="1">
    <source>
        <dbReference type="ARBA" id="ARBA00003421"/>
    </source>
</evidence>
<dbReference type="Pfam" id="PF12236">
    <property type="entry name" value="Head-tail_con"/>
    <property type="match status" value="1"/>
</dbReference>
<evidence type="ECO:0000256" key="7">
    <source>
        <dbReference type="ARBA" id="ARBA00022950"/>
    </source>
</evidence>
<evidence type="ECO:0000256" key="8">
    <source>
        <dbReference type="ARBA" id="ARBA00023009"/>
    </source>
</evidence>
<evidence type="ECO:0000256" key="4">
    <source>
        <dbReference type="ARBA" id="ARBA00022595"/>
    </source>
</evidence>
<evidence type="ECO:0000256" key="5">
    <source>
        <dbReference type="ARBA" id="ARBA00022612"/>
    </source>
</evidence>
<keyword evidence="4" id="KW-1162">Viral penetration into host cytoplasm</keyword>
<keyword evidence="10" id="KW-1160">Virus entry into host cell</keyword>
<comment type="subcellular location">
    <subcellularLocation>
        <location evidence="2">Virion</location>
    </subcellularLocation>
</comment>
<evidence type="ECO:0000256" key="10">
    <source>
        <dbReference type="ARBA" id="ARBA00023296"/>
    </source>
</evidence>
<accession>A0A6J5KHZ3</accession>
<keyword evidence="8" id="KW-1171">Viral genome ejection through host cell envelope</keyword>
<evidence type="ECO:0000256" key="9">
    <source>
        <dbReference type="ARBA" id="ARBA00023219"/>
    </source>
</evidence>
<dbReference type="EMBL" id="LR796135">
    <property type="protein sequence ID" value="CAB4120816.1"/>
    <property type="molecule type" value="Genomic_DNA"/>
</dbReference>
<evidence type="ECO:0000256" key="6">
    <source>
        <dbReference type="ARBA" id="ARBA00022844"/>
    </source>
</evidence>
<keyword evidence="3" id="KW-1244">Viral short tail ejection system</keyword>
<comment type="function">
    <text evidence="1">Forms the portal vertex of the capsid. This portal plays critical roles in head assembly, genome packaging, neck/tail attachment, and genome ejection. The portal protein multimerizes as a single ring-shaped homododecamer arranged around a central channel.</text>
</comment>
<sequence length="548" mass="61410">MALTIREASEKRLVGLKAARQHFEPEWREIAQHSQPSRSRFLQSEAQRSYRRSNRAIYNSHGILSFRTLAGGMYSGLSSPSRPWFRLKPYDEALAADQDAKVWLAEVERRIYNFLAGTNFYTSVRTGYAELGMFATSGCVMVDHDEAGAVCHQLTAGEYWVANGSAGETDTLYRRVPMTVAQAVQSFDWAMLSRRVRDCYDRSDYEKIVEVIHAIEPNDMRDPTRLDAKNKPWRSFWWDTQDSDKLNGQLRLSGYDEQPFWAPRWETCGGDAYGTGPGHDSLPDMRELQLHTKRKTEATAFLVKPEKIMPASVKLKGEAGNNVAASLGDAKQVLIPYQMPYQAIEAIMQDMARVTQTIDSLTYADLFMAITNMQGIQPRNIEEIASRNEEKLTQLGPVIERVNVEQLEKVIDRTFGIMSRKGMFPPAPESLQGKPIKVDYVSVLAQMQRMLGIGQLERTVGFIVSAAGANPEALDLLNVDEAVFEYADRAGAPPRMIRSETEVQQIREARQQQAQMQQAAAMAQPAKDGTQALLNVAKLGQGATSPSL</sequence>
<organism evidence="11">
    <name type="scientific">uncultured Caudovirales phage</name>
    <dbReference type="NCBI Taxonomy" id="2100421"/>
    <lineage>
        <taxon>Viruses</taxon>
        <taxon>Duplodnaviria</taxon>
        <taxon>Heunggongvirae</taxon>
        <taxon>Uroviricota</taxon>
        <taxon>Caudoviricetes</taxon>
        <taxon>Peduoviridae</taxon>
        <taxon>Maltschvirus</taxon>
        <taxon>Maltschvirus maltsch</taxon>
    </lineage>
</organism>
<keyword evidence="5" id="KW-1188">Viral release from host cell</keyword>
<keyword evidence="6" id="KW-0946">Virion</keyword>
<name>A0A6J5KHZ3_9CAUD</name>
<dbReference type="GO" id="GO:0044423">
    <property type="term" value="C:virion component"/>
    <property type="evidence" value="ECO:0007669"/>
    <property type="project" value="UniProtKB-KW"/>
</dbReference>
<dbReference type="InterPro" id="IPR020991">
    <property type="entry name" value="Connector_podovirus"/>
</dbReference>
<dbReference type="GO" id="GO:0099002">
    <property type="term" value="P:symbiont genome ejection through host cell envelope, short tail mechanism"/>
    <property type="evidence" value="ECO:0007669"/>
    <property type="project" value="UniProtKB-KW"/>
</dbReference>
<keyword evidence="7" id="KW-0118">Viral capsid assembly</keyword>
<evidence type="ECO:0000313" key="11">
    <source>
        <dbReference type="EMBL" id="CAB4120816.1"/>
    </source>
</evidence>
<reference evidence="11" key="1">
    <citation type="submission" date="2020-04" db="EMBL/GenBank/DDBJ databases">
        <authorList>
            <person name="Chiriac C."/>
            <person name="Salcher M."/>
            <person name="Ghai R."/>
            <person name="Kavagutti S V."/>
        </authorList>
    </citation>
    <scope>NUCLEOTIDE SEQUENCE</scope>
</reference>
<gene>
    <name evidence="11" type="ORF">UFOVP5_53</name>
</gene>
<keyword evidence="9" id="KW-0231">Viral genome packaging</keyword>
<evidence type="ECO:0000256" key="2">
    <source>
        <dbReference type="ARBA" id="ARBA00004328"/>
    </source>
</evidence>
<protein>
    <submittedName>
        <fullName evidence="11">Head-to-tail connector protein, podovirus-type</fullName>
    </submittedName>
</protein>
<evidence type="ECO:0000256" key="3">
    <source>
        <dbReference type="ARBA" id="ARBA00022470"/>
    </source>
</evidence>